<reference evidence="1" key="1">
    <citation type="thesis" date="2020" institute="ProQuest LLC" country="789 East Eisenhower Parkway, Ann Arbor, MI, USA">
        <title>Comparative Genomics and Chromosome Evolution.</title>
        <authorList>
            <person name="Mudd A.B."/>
        </authorList>
    </citation>
    <scope>NUCLEOTIDE SEQUENCE</scope>
    <source>
        <strain evidence="1">237g6f4</strain>
        <tissue evidence="1">Blood</tissue>
    </source>
</reference>
<keyword evidence="2" id="KW-1185">Reference proteome</keyword>
<dbReference type="EMBL" id="WNYA01000001">
    <property type="protein sequence ID" value="KAG8591078.1"/>
    <property type="molecule type" value="Genomic_DNA"/>
</dbReference>
<organism evidence="1 2">
    <name type="scientific">Engystomops pustulosus</name>
    <name type="common">Tungara frog</name>
    <name type="synonym">Physalaemus pustulosus</name>
    <dbReference type="NCBI Taxonomy" id="76066"/>
    <lineage>
        <taxon>Eukaryota</taxon>
        <taxon>Metazoa</taxon>
        <taxon>Chordata</taxon>
        <taxon>Craniata</taxon>
        <taxon>Vertebrata</taxon>
        <taxon>Euteleostomi</taxon>
        <taxon>Amphibia</taxon>
        <taxon>Batrachia</taxon>
        <taxon>Anura</taxon>
        <taxon>Neobatrachia</taxon>
        <taxon>Hyloidea</taxon>
        <taxon>Leptodactylidae</taxon>
        <taxon>Leiuperinae</taxon>
        <taxon>Engystomops</taxon>
    </lineage>
</organism>
<sequence>MNEIVGDIPLYIKADGIWSVPLVKCKFLYCCELLSFILACHGTLWSQSSHGILVSARRDNLYNSTSIC</sequence>
<name>A0AAV7D1M4_ENGPU</name>
<accession>A0AAV7D1M4</accession>
<protein>
    <submittedName>
        <fullName evidence="1">Uncharacterized protein</fullName>
    </submittedName>
</protein>
<gene>
    <name evidence="1" type="ORF">GDO81_000004</name>
</gene>
<dbReference type="AlphaFoldDB" id="A0AAV7D1M4"/>
<dbReference type="Proteomes" id="UP000824782">
    <property type="component" value="Unassembled WGS sequence"/>
</dbReference>
<evidence type="ECO:0000313" key="2">
    <source>
        <dbReference type="Proteomes" id="UP000824782"/>
    </source>
</evidence>
<evidence type="ECO:0000313" key="1">
    <source>
        <dbReference type="EMBL" id="KAG8591078.1"/>
    </source>
</evidence>
<proteinExistence type="predicted"/>
<comment type="caution">
    <text evidence="1">The sequence shown here is derived from an EMBL/GenBank/DDBJ whole genome shotgun (WGS) entry which is preliminary data.</text>
</comment>